<comment type="caution">
    <text evidence="2">The sequence shown here is derived from an EMBL/GenBank/DDBJ whole genome shotgun (WGS) entry which is preliminary data.</text>
</comment>
<dbReference type="AlphaFoldDB" id="A0A8H5HXI1"/>
<dbReference type="Proteomes" id="UP000518752">
    <property type="component" value="Unassembled WGS sequence"/>
</dbReference>
<feature type="region of interest" description="Disordered" evidence="1">
    <location>
        <begin position="113"/>
        <end position="140"/>
    </location>
</feature>
<gene>
    <name evidence="2" type="ORF">D9757_003002</name>
</gene>
<evidence type="ECO:0000313" key="3">
    <source>
        <dbReference type="Proteomes" id="UP000518752"/>
    </source>
</evidence>
<accession>A0A8H5HXI1</accession>
<reference evidence="2 3" key="1">
    <citation type="journal article" date="2020" name="ISME J.">
        <title>Uncovering the hidden diversity of litter-decomposition mechanisms in mushroom-forming fungi.</title>
        <authorList>
            <person name="Floudas D."/>
            <person name="Bentzer J."/>
            <person name="Ahren D."/>
            <person name="Johansson T."/>
            <person name="Persson P."/>
            <person name="Tunlid A."/>
        </authorList>
    </citation>
    <scope>NUCLEOTIDE SEQUENCE [LARGE SCALE GENOMIC DNA]</scope>
    <source>
        <strain evidence="2 3">CBS 406.79</strain>
    </source>
</reference>
<keyword evidence="3" id="KW-1185">Reference proteome</keyword>
<proteinExistence type="predicted"/>
<evidence type="ECO:0000256" key="1">
    <source>
        <dbReference type="SAM" id="MobiDB-lite"/>
    </source>
</evidence>
<feature type="compositionally biased region" description="Low complexity" evidence="1">
    <location>
        <begin position="327"/>
        <end position="343"/>
    </location>
</feature>
<protein>
    <submittedName>
        <fullName evidence="2">Uncharacterized protein</fullName>
    </submittedName>
</protein>
<dbReference type="OrthoDB" id="2953958at2759"/>
<feature type="region of interest" description="Disordered" evidence="1">
    <location>
        <begin position="284"/>
        <end position="358"/>
    </location>
</feature>
<sequence>MRTPTTQLFRRGRINAQDLIQQPLVFIHDYAERYDIPDSLPAEDIVARIFNGKSEFIPILPNHTWKLDGGHIALTERQERVQHPHYLRQNHPGAESTSQSLDAFPLLPEDTYSRSPSPVSPVIRGSANPSFDDHSATRPAPSNFVQSMYEKYRDGHDRLIADLKTLTDETTKLSADVVRVMGEVAQEKAGTSRLLATVEEICGKEFLDNLLKDVYATKKYELNKKLGSADASFKSVFGDVGERSGAEAKSPIQRQYSAWTVILTPTCWWKLRSSQQLHSLLSLQRQHTVASPPPPPSPRHEVAGPSSQKRQRPNEIDETAVSKSNRTAPSASAEGSTASSGQSNQGLAKKGPTPLRRNYERVFLKQDGTFETLKDYRTPEWKKAIEEGERAVRKGSYPHAINNILELSKPQYGLGF</sequence>
<evidence type="ECO:0000313" key="2">
    <source>
        <dbReference type="EMBL" id="KAF5391144.1"/>
    </source>
</evidence>
<name>A0A8H5HXI1_9AGAR</name>
<organism evidence="2 3">
    <name type="scientific">Collybiopsis confluens</name>
    <dbReference type="NCBI Taxonomy" id="2823264"/>
    <lineage>
        <taxon>Eukaryota</taxon>
        <taxon>Fungi</taxon>
        <taxon>Dikarya</taxon>
        <taxon>Basidiomycota</taxon>
        <taxon>Agaricomycotina</taxon>
        <taxon>Agaricomycetes</taxon>
        <taxon>Agaricomycetidae</taxon>
        <taxon>Agaricales</taxon>
        <taxon>Marasmiineae</taxon>
        <taxon>Omphalotaceae</taxon>
        <taxon>Collybiopsis</taxon>
    </lineage>
</organism>
<dbReference type="EMBL" id="JAACJN010000011">
    <property type="protein sequence ID" value="KAF5391144.1"/>
    <property type="molecule type" value="Genomic_DNA"/>
</dbReference>